<comment type="caution">
    <text evidence="8">The sequence shown here is derived from an EMBL/GenBank/DDBJ whole genome shotgun (WGS) entry which is preliminary data.</text>
</comment>
<feature type="binding site" evidence="6">
    <location>
        <position position="43"/>
    </location>
    <ligand>
        <name>[4Fe-4S] cluster</name>
        <dbReference type="ChEBI" id="CHEBI:49883"/>
        <label>1</label>
    </ligand>
</feature>
<feature type="binding site" evidence="6">
    <location>
        <position position="145"/>
    </location>
    <ligand>
        <name>[4Fe-4S] cluster</name>
        <dbReference type="ChEBI" id="CHEBI:49883"/>
        <label>3</label>
    </ligand>
</feature>
<dbReference type="PROSITE" id="PS51379">
    <property type="entry name" value="4FE4S_FER_2"/>
    <property type="match status" value="3"/>
</dbReference>
<evidence type="ECO:0000256" key="5">
    <source>
        <dbReference type="ARBA" id="ARBA00023014"/>
    </source>
</evidence>
<proteinExistence type="inferred from homology"/>
<feature type="binding site" evidence="6">
    <location>
        <position position="72"/>
    </location>
    <ligand>
        <name>[4Fe-4S] cluster</name>
        <dbReference type="ChEBI" id="CHEBI:49883"/>
        <label>2</label>
    </ligand>
</feature>
<keyword evidence="5 6" id="KW-0411">Iron-sulfur</keyword>
<feature type="binding site" evidence="6">
    <location>
        <position position="79"/>
    </location>
    <ligand>
        <name>[4Fe-4S] cluster</name>
        <dbReference type="ChEBI" id="CHEBI:49883"/>
        <label>2</label>
    </ligand>
</feature>
<dbReference type="InterPro" id="IPR017896">
    <property type="entry name" value="4Fe4S_Fe-S-bd"/>
</dbReference>
<dbReference type="CDD" id="cd10564">
    <property type="entry name" value="NapF_like"/>
    <property type="match status" value="1"/>
</dbReference>
<dbReference type="Proteomes" id="UP000270626">
    <property type="component" value="Unassembled WGS sequence"/>
</dbReference>
<feature type="domain" description="4Fe-4S ferredoxin-type" evidence="7">
    <location>
        <begin position="60"/>
        <end position="89"/>
    </location>
</feature>
<dbReference type="EMBL" id="RBXP01000011">
    <property type="protein sequence ID" value="RKT60717.1"/>
    <property type="molecule type" value="Genomic_DNA"/>
</dbReference>
<organism evidence="8 9">
    <name type="scientific">Azonexus fungiphilus</name>
    <dbReference type="NCBI Taxonomy" id="146940"/>
    <lineage>
        <taxon>Bacteria</taxon>
        <taxon>Pseudomonadati</taxon>
        <taxon>Pseudomonadota</taxon>
        <taxon>Betaproteobacteria</taxon>
        <taxon>Rhodocyclales</taxon>
        <taxon>Azonexaceae</taxon>
        <taxon>Azonexus</taxon>
    </lineage>
</organism>
<dbReference type="Gene3D" id="3.30.70.20">
    <property type="match status" value="2"/>
</dbReference>
<sequence length="173" mass="17820">MSLSRRAFFGAARAEPAFRPPWALAEAAFQEACTRCGECLAVCPTGLLVKGGGGYPEAVFGAGQAPEGCTFCGECRRVCRPQALREVAGQAPWVLQAVFSAACLAERSVVCRTCGESCETRAIHFPPALGGVSRPRLDAAACTGCGACLADCPTQAIRIAAPNSPSLALRGAA</sequence>
<dbReference type="SUPFAM" id="SSF54862">
    <property type="entry name" value="4Fe-4S ferredoxins"/>
    <property type="match status" value="1"/>
</dbReference>
<dbReference type="Pfam" id="PF12838">
    <property type="entry name" value="Fer4_7"/>
    <property type="match status" value="1"/>
</dbReference>
<dbReference type="InterPro" id="IPR017900">
    <property type="entry name" value="4Fe4S_Fe_S_CS"/>
</dbReference>
<accession>A0A495WHL2</accession>
<feature type="binding site" evidence="6">
    <location>
        <position position="36"/>
    </location>
    <ligand>
        <name>[4Fe-4S] cluster</name>
        <dbReference type="ChEBI" id="CHEBI:49883"/>
        <label>1</label>
    </ligand>
</feature>
<gene>
    <name evidence="6" type="primary">napF</name>
    <name evidence="8" type="ORF">DFR40_0863</name>
</gene>
<dbReference type="GO" id="GO:0051539">
    <property type="term" value="F:4 iron, 4 sulfur cluster binding"/>
    <property type="evidence" value="ECO:0007669"/>
    <property type="project" value="UniProtKB-UniRule"/>
</dbReference>
<dbReference type="NCBIfam" id="TIGR00402">
    <property type="entry name" value="napF"/>
    <property type="match status" value="1"/>
</dbReference>
<keyword evidence="2 6" id="KW-0479">Metal-binding</keyword>
<keyword evidence="6" id="KW-0963">Cytoplasm</keyword>
<evidence type="ECO:0000256" key="3">
    <source>
        <dbReference type="ARBA" id="ARBA00022737"/>
    </source>
</evidence>
<dbReference type="PANTHER" id="PTHR43687">
    <property type="entry name" value="ADENYLYLSULFATE REDUCTASE, BETA SUBUNIT"/>
    <property type="match status" value="1"/>
</dbReference>
<feature type="binding site" evidence="6">
    <location>
        <position position="69"/>
    </location>
    <ligand>
        <name>[4Fe-4S] cluster</name>
        <dbReference type="ChEBI" id="CHEBI:49883"/>
        <label>2</label>
    </ligand>
</feature>
<dbReference type="PROSITE" id="PS00198">
    <property type="entry name" value="4FE4S_FER_1"/>
    <property type="match status" value="2"/>
</dbReference>
<keyword evidence="3 6" id="KW-0677">Repeat</keyword>
<evidence type="ECO:0000313" key="9">
    <source>
        <dbReference type="Proteomes" id="UP000270626"/>
    </source>
</evidence>
<dbReference type="Pfam" id="PF13187">
    <property type="entry name" value="Fer4_9"/>
    <property type="match status" value="1"/>
</dbReference>
<dbReference type="GO" id="GO:0046872">
    <property type="term" value="F:metal ion binding"/>
    <property type="evidence" value="ECO:0007669"/>
    <property type="project" value="UniProtKB-KW"/>
</dbReference>
<feature type="binding site" evidence="6">
    <location>
        <position position="33"/>
    </location>
    <ligand>
        <name>[4Fe-4S] cluster</name>
        <dbReference type="ChEBI" id="CHEBI:49883"/>
        <label>1</label>
    </ligand>
</feature>
<feature type="binding site" evidence="6">
    <location>
        <position position="148"/>
    </location>
    <ligand>
        <name>[4Fe-4S] cluster</name>
        <dbReference type="ChEBI" id="CHEBI:49883"/>
        <label>3</label>
    </ligand>
</feature>
<keyword evidence="1 6" id="KW-0004">4Fe-4S</keyword>
<dbReference type="PANTHER" id="PTHR43687:SF3">
    <property type="entry name" value="4FE-4S FERREDOXIN-TYPE DOMAIN-CONTAINING PROTEIN"/>
    <property type="match status" value="1"/>
</dbReference>
<reference evidence="8 9" key="1">
    <citation type="submission" date="2018-10" db="EMBL/GenBank/DDBJ databases">
        <title>Genomic Encyclopedia of Type Strains, Phase IV (KMG-IV): sequencing the most valuable type-strain genomes for metagenomic binning, comparative biology and taxonomic classification.</title>
        <authorList>
            <person name="Goeker M."/>
        </authorList>
    </citation>
    <scope>NUCLEOTIDE SEQUENCE [LARGE SCALE GENOMIC DNA]</scope>
    <source>
        <strain evidence="8 9">DSM 23841</strain>
    </source>
</reference>
<feature type="domain" description="4Fe-4S ferredoxin-type" evidence="7">
    <location>
        <begin position="24"/>
        <end position="53"/>
    </location>
</feature>
<dbReference type="AlphaFoldDB" id="A0A495WHL2"/>
<evidence type="ECO:0000313" key="8">
    <source>
        <dbReference type="EMBL" id="RKT60717.1"/>
    </source>
</evidence>
<feature type="binding site" evidence="6">
    <location>
        <position position="142"/>
    </location>
    <ligand>
        <name>[4Fe-4S] cluster</name>
        <dbReference type="ChEBI" id="CHEBI:49883"/>
        <label>3</label>
    </ligand>
</feature>
<comment type="similarity">
    <text evidence="6">Belongs to the NapF family.</text>
</comment>
<feature type="binding site" evidence="6">
    <location>
        <position position="152"/>
    </location>
    <ligand>
        <name>[4Fe-4S] cluster</name>
        <dbReference type="ChEBI" id="CHEBI:49883"/>
        <label>3</label>
    </ligand>
</feature>
<evidence type="ECO:0000256" key="4">
    <source>
        <dbReference type="ARBA" id="ARBA00023004"/>
    </source>
</evidence>
<comment type="cofactor">
    <cofactor evidence="6">
        <name>[4Fe-4S] cluster</name>
        <dbReference type="ChEBI" id="CHEBI:49883"/>
    </cofactor>
</comment>
<name>A0A495WHL2_9RHOO</name>
<dbReference type="HAMAP" id="MF_02201">
    <property type="entry name" value="NapF"/>
    <property type="match status" value="1"/>
</dbReference>
<protein>
    <recommendedName>
        <fullName evidence="6">Ferredoxin-type protein NapF</fullName>
    </recommendedName>
</protein>
<keyword evidence="9" id="KW-1185">Reference proteome</keyword>
<evidence type="ECO:0000256" key="2">
    <source>
        <dbReference type="ARBA" id="ARBA00022723"/>
    </source>
</evidence>
<feature type="domain" description="4Fe-4S ferredoxin-type" evidence="7">
    <location>
        <begin position="133"/>
        <end position="162"/>
    </location>
</feature>
<evidence type="ECO:0000256" key="1">
    <source>
        <dbReference type="ARBA" id="ARBA00022485"/>
    </source>
</evidence>
<evidence type="ECO:0000259" key="7">
    <source>
        <dbReference type="PROSITE" id="PS51379"/>
    </source>
</evidence>
<feature type="binding site" evidence="6">
    <location>
        <position position="39"/>
    </location>
    <ligand>
        <name>[4Fe-4S] cluster</name>
        <dbReference type="ChEBI" id="CHEBI:49883"/>
        <label>1</label>
    </ligand>
</feature>
<comment type="subcellular location">
    <subcellularLocation>
        <location evidence="6">Cytoplasm</location>
    </subcellularLocation>
</comment>
<feature type="binding site" evidence="6">
    <location>
        <position position="75"/>
    </location>
    <ligand>
        <name>[4Fe-4S] cluster</name>
        <dbReference type="ChEBI" id="CHEBI:49883"/>
        <label>2</label>
    </ligand>
</feature>
<evidence type="ECO:0000256" key="6">
    <source>
        <dbReference type="HAMAP-Rule" id="MF_02201"/>
    </source>
</evidence>
<dbReference type="InterPro" id="IPR050572">
    <property type="entry name" value="Fe-S_Ferredoxin"/>
</dbReference>
<dbReference type="InterPro" id="IPR004496">
    <property type="entry name" value="NapF"/>
</dbReference>
<dbReference type="RefSeq" id="WP_245985596.1">
    <property type="nucleotide sequence ID" value="NZ_JAANMQ010000001.1"/>
</dbReference>
<comment type="subunit">
    <text evidence="6">Interacts with the cytoplasmic NapA precursor.</text>
</comment>
<comment type="function">
    <text evidence="6">Could be involved in the maturation of NapA, the catalytic subunit of the periplasmic nitrate reductase, before its export into the periplasm.</text>
</comment>
<dbReference type="GO" id="GO:0005737">
    <property type="term" value="C:cytoplasm"/>
    <property type="evidence" value="ECO:0007669"/>
    <property type="project" value="UniProtKB-SubCell"/>
</dbReference>
<keyword evidence="4 6" id="KW-0408">Iron</keyword>